<dbReference type="InterPro" id="IPR021617">
    <property type="entry name" value="DUF3231"/>
</dbReference>
<dbReference type="Proteomes" id="UP000290649">
    <property type="component" value="Unassembled WGS sequence"/>
</dbReference>
<dbReference type="RefSeq" id="WP_129080586.1">
    <property type="nucleotide sequence ID" value="NZ_QOUX01000047.1"/>
</dbReference>
<proteinExistence type="predicted"/>
<protein>
    <submittedName>
        <fullName evidence="1">DUF3231 family protein</fullName>
    </submittedName>
</protein>
<dbReference type="OrthoDB" id="1799293at2"/>
<comment type="caution">
    <text evidence="1">The sequence shown here is derived from an EMBL/GenBank/DDBJ whole genome shotgun (WGS) entry which is preliminary data.</text>
</comment>
<organism evidence="1 2">
    <name type="scientific">Anaerobacillus alkaliphilus</name>
    <dbReference type="NCBI Taxonomy" id="1548597"/>
    <lineage>
        <taxon>Bacteria</taxon>
        <taxon>Bacillati</taxon>
        <taxon>Bacillota</taxon>
        <taxon>Bacilli</taxon>
        <taxon>Bacillales</taxon>
        <taxon>Bacillaceae</taxon>
        <taxon>Anaerobacillus</taxon>
    </lineage>
</organism>
<evidence type="ECO:0000313" key="2">
    <source>
        <dbReference type="Proteomes" id="UP000290649"/>
    </source>
</evidence>
<sequence>MGQVWVQAQGENIGANYNRMIQEVLLFAEDGAQIMIDHGYLEQPPQAPNRRDLANKK</sequence>
<keyword evidence="2" id="KW-1185">Reference proteome</keyword>
<dbReference type="EMBL" id="QOUX01000047">
    <property type="protein sequence ID" value="RXI96614.1"/>
    <property type="molecule type" value="Genomic_DNA"/>
</dbReference>
<gene>
    <name evidence="1" type="ORF">DS745_23220</name>
</gene>
<accession>A0A4Q0VNG6</accession>
<evidence type="ECO:0000313" key="1">
    <source>
        <dbReference type="EMBL" id="RXI96614.1"/>
    </source>
</evidence>
<reference evidence="1 2" key="1">
    <citation type="journal article" date="2019" name="Int. J. Syst. Evol. Microbiol.">
        <title>Anaerobacillus alkaliphilus sp. nov., a novel alkaliphilic and moderately halophilic bacterium.</title>
        <authorList>
            <person name="Borsodi A.K."/>
            <person name="Aszalos J.M."/>
            <person name="Bihari P."/>
            <person name="Nagy I."/>
            <person name="Schumann P."/>
            <person name="Sproer C."/>
            <person name="Kovacs A.L."/>
            <person name="Boka K."/>
            <person name="Dobosy P."/>
            <person name="Ovari M."/>
            <person name="Szili-Kovacs T."/>
            <person name="Toth E."/>
        </authorList>
    </citation>
    <scope>NUCLEOTIDE SEQUENCE [LARGE SCALE GENOMIC DNA]</scope>
    <source>
        <strain evidence="1 2">B16-10</strain>
    </source>
</reference>
<name>A0A4Q0VNG6_9BACI</name>
<dbReference type="Pfam" id="PF11553">
    <property type="entry name" value="DUF3231"/>
    <property type="match status" value="1"/>
</dbReference>
<dbReference type="AlphaFoldDB" id="A0A4Q0VNG6"/>